<evidence type="ECO:0000313" key="1">
    <source>
        <dbReference type="EMBL" id="TRY56647.1"/>
    </source>
</evidence>
<protein>
    <submittedName>
        <fullName evidence="1">Uncharacterized protein</fullName>
    </submittedName>
</protein>
<sequence length="272" mass="29906">MKDRDPSQPLTALSTPFQSNRRLALQGWGLLQLKFITCGYTLIAVSGLKEEWKEKKVVNPRADIIPTPIPVLRTYDAIFKTASVGVLVLNPDRARSGAAFRPYKLWSRLEPPLCAHSSLCSVSTLCWRSSPFTDDSAIALLESSADDLDLLFSSPNHFPLRTLHSIVAFSRRLLESSGLACDSVHRVAQFPRGGRCRWDMCNTGHELGPGSGGILECTLEGGEPREIVVTYPPTPGAPLAPVVPHQAQRPLKDFSVSSTDSLLWKPCLFKVE</sequence>
<keyword evidence="2" id="KW-1185">Reference proteome</keyword>
<dbReference type="Proteomes" id="UP000316079">
    <property type="component" value="Unassembled WGS sequence"/>
</dbReference>
<dbReference type="AlphaFoldDB" id="A0A553MU10"/>
<reference evidence="1 2" key="1">
    <citation type="journal article" date="2019" name="Sci. Data">
        <title>Hybrid genome assembly and annotation of Danionella translucida.</title>
        <authorList>
            <person name="Kadobianskyi M."/>
            <person name="Schulze L."/>
            <person name="Schuelke M."/>
            <person name="Judkewitz B."/>
        </authorList>
    </citation>
    <scope>NUCLEOTIDE SEQUENCE [LARGE SCALE GENOMIC DNA]</scope>
    <source>
        <strain evidence="1 2">Bolton</strain>
    </source>
</reference>
<name>A0A553MU10_9TELE</name>
<comment type="caution">
    <text evidence="1">The sequence shown here is derived from an EMBL/GenBank/DDBJ whole genome shotgun (WGS) entry which is preliminary data.</text>
</comment>
<organism evidence="1 2">
    <name type="scientific">Danionella cerebrum</name>
    <dbReference type="NCBI Taxonomy" id="2873325"/>
    <lineage>
        <taxon>Eukaryota</taxon>
        <taxon>Metazoa</taxon>
        <taxon>Chordata</taxon>
        <taxon>Craniata</taxon>
        <taxon>Vertebrata</taxon>
        <taxon>Euteleostomi</taxon>
        <taxon>Actinopterygii</taxon>
        <taxon>Neopterygii</taxon>
        <taxon>Teleostei</taxon>
        <taxon>Ostariophysi</taxon>
        <taxon>Cypriniformes</taxon>
        <taxon>Danionidae</taxon>
        <taxon>Danioninae</taxon>
        <taxon>Danionella</taxon>
    </lineage>
</organism>
<dbReference type="EMBL" id="SRMA01027272">
    <property type="protein sequence ID" value="TRY56647.1"/>
    <property type="molecule type" value="Genomic_DNA"/>
</dbReference>
<evidence type="ECO:0000313" key="2">
    <source>
        <dbReference type="Proteomes" id="UP000316079"/>
    </source>
</evidence>
<gene>
    <name evidence="1" type="ORF">DNTS_030361</name>
</gene>
<proteinExistence type="predicted"/>
<accession>A0A553MU10</accession>